<dbReference type="EMBL" id="CAEZSP010000019">
    <property type="protein sequence ID" value="CAB4542206.1"/>
    <property type="molecule type" value="Genomic_DNA"/>
</dbReference>
<dbReference type="PRINTS" id="PR00359">
    <property type="entry name" value="BP450"/>
</dbReference>
<organism evidence="7">
    <name type="scientific">freshwater metagenome</name>
    <dbReference type="NCBI Taxonomy" id="449393"/>
    <lineage>
        <taxon>unclassified sequences</taxon>
        <taxon>metagenomes</taxon>
        <taxon>ecological metagenomes</taxon>
    </lineage>
</organism>
<dbReference type="Gene3D" id="1.10.630.10">
    <property type="entry name" value="Cytochrome P450"/>
    <property type="match status" value="1"/>
</dbReference>
<keyword evidence="6" id="KW-0503">Monooxygenase</keyword>
<keyword evidence="2" id="KW-0349">Heme</keyword>
<evidence type="ECO:0000313" key="7">
    <source>
        <dbReference type="EMBL" id="CAB4542206.1"/>
    </source>
</evidence>
<keyword evidence="5" id="KW-0408">Iron</keyword>
<dbReference type="InterPro" id="IPR017972">
    <property type="entry name" value="Cyt_P450_CS"/>
</dbReference>
<proteinExistence type="inferred from homology"/>
<dbReference type="GO" id="GO:0005506">
    <property type="term" value="F:iron ion binding"/>
    <property type="evidence" value="ECO:0007669"/>
    <property type="project" value="InterPro"/>
</dbReference>
<protein>
    <submittedName>
        <fullName evidence="7">Unannotated protein</fullName>
    </submittedName>
</protein>
<evidence type="ECO:0000256" key="3">
    <source>
        <dbReference type="ARBA" id="ARBA00022723"/>
    </source>
</evidence>
<dbReference type="FunFam" id="1.10.630.10:FF:000018">
    <property type="entry name" value="Cytochrome P450 monooxygenase"/>
    <property type="match status" value="1"/>
</dbReference>
<dbReference type="EMBL" id="CAEZVG010000015">
    <property type="protein sequence ID" value="CAB4620746.1"/>
    <property type="molecule type" value="Genomic_DNA"/>
</dbReference>
<evidence type="ECO:0000256" key="1">
    <source>
        <dbReference type="ARBA" id="ARBA00010617"/>
    </source>
</evidence>
<reference evidence="7" key="1">
    <citation type="submission" date="2020-05" db="EMBL/GenBank/DDBJ databases">
        <authorList>
            <person name="Chiriac C."/>
            <person name="Salcher M."/>
            <person name="Ghai R."/>
            <person name="Kavagutti S V."/>
        </authorList>
    </citation>
    <scope>NUCLEOTIDE SEQUENCE</scope>
</reference>
<name>A0A6J6BT96_9ZZZZ</name>
<dbReference type="GO" id="GO:0020037">
    <property type="term" value="F:heme binding"/>
    <property type="evidence" value="ECO:0007669"/>
    <property type="project" value="InterPro"/>
</dbReference>
<keyword evidence="3" id="KW-0479">Metal-binding</keyword>
<comment type="similarity">
    <text evidence="1">Belongs to the cytochrome P450 family.</text>
</comment>
<evidence type="ECO:0000256" key="5">
    <source>
        <dbReference type="ARBA" id="ARBA00023004"/>
    </source>
</evidence>
<gene>
    <name evidence="7" type="ORF">UFOPK1440_00530</name>
    <name evidence="8" type="ORF">UFOPK1946_00447</name>
</gene>
<sequence length="403" mass="45137">MSEAATFLSPQYYLNPYPTLREMQNHSGIVFKKEINSWLVTAYDLVEEGLHSDQLNAGERMTVAASHFSTEERKQYSEIITVLNNWIVFQDPPNHTRLRRLISKSFTPRTVALLEPEIEKLVTDLLDNAQENESFDLVSQFSFHLPAAVICLLLGIPLEMKADLKRWADGVAGFSANARVTSEQAAHANAMAIEAKEYLFSLFAEIRKNPGENLLSKLLLVEDEANRLTDDELVGMSIQLFFAGFETTEGLIGNMVLALARNPEEAAKLRNNPDLIENTVEEALRYDSSILKQSRVASVDTSIGGESIKKGDYIHFMIAAANRDPNRFTNPDGFDVTRSDQGHLSFGHGIHFCIGAPLARLEAKVALKQLLQRLSSFEVLTPEIKYAEIFAVRKPLELILKNI</sequence>
<dbReference type="CDD" id="cd20625">
    <property type="entry name" value="CYP164-like"/>
    <property type="match status" value="1"/>
</dbReference>
<dbReference type="InterPro" id="IPR001128">
    <property type="entry name" value="Cyt_P450"/>
</dbReference>
<evidence type="ECO:0000256" key="2">
    <source>
        <dbReference type="ARBA" id="ARBA00022617"/>
    </source>
</evidence>
<dbReference type="GO" id="GO:0016705">
    <property type="term" value="F:oxidoreductase activity, acting on paired donors, with incorporation or reduction of molecular oxygen"/>
    <property type="evidence" value="ECO:0007669"/>
    <property type="project" value="InterPro"/>
</dbReference>
<dbReference type="InterPro" id="IPR036396">
    <property type="entry name" value="Cyt_P450_sf"/>
</dbReference>
<dbReference type="PROSITE" id="PS00086">
    <property type="entry name" value="CYTOCHROME_P450"/>
    <property type="match status" value="1"/>
</dbReference>
<evidence type="ECO:0000256" key="6">
    <source>
        <dbReference type="ARBA" id="ARBA00023033"/>
    </source>
</evidence>
<dbReference type="SUPFAM" id="SSF48264">
    <property type="entry name" value="Cytochrome P450"/>
    <property type="match status" value="1"/>
</dbReference>
<evidence type="ECO:0000256" key="4">
    <source>
        <dbReference type="ARBA" id="ARBA00023002"/>
    </source>
</evidence>
<dbReference type="InterPro" id="IPR002397">
    <property type="entry name" value="Cyt_P450_B"/>
</dbReference>
<dbReference type="AlphaFoldDB" id="A0A6J6BT96"/>
<dbReference type="GO" id="GO:0004497">
    <property type="term" value="F:monooxygenase activity"/>
    <property type="evidence" value="ECO:0007669"/>
    <property type="project" value="UniProtKB-KW"/>
</dbReference>
<dbReference type="PANTHER" id="PTHR46696">
    <property type="entry name" value="P450, PUTATIVE (EUROFUNG)-RELATED"/>
    <property type="match status" value="1"/>
</dbReference>
<dbReference type="Pfam" id="PF00067">
    <property type="entry name" value="p450"/>
    <property type="match status" value="1"/>
</dbReference>
<dbReference type="PANTHER" id="PTHR46696:SF1">
    <property type="entry name" value="CYTOCHROME P450 YJIB-RELATED"/>
    <property type="match status" value="1"/>
</dbReference>
<accession>A0A6J6BT96</accession>
<evidence type="ECO:0000313" key="8">
    <source>
        <dbReference type="EMBL" id="CAB4620746.1"/>
    </source>
</evidence>
<keyword evidence="4" id="KW-0560">Oxidoreductase</keyword>